<keyword evidence="1" id="KW-0472">Membrane</keyword>
<dbReference type="Proteomes" id="UP000051647">
    <property type="component" value="Unassembled WGS sequence"/>
</dbReference>
<feature type="transmembrane region" description="Helical" evidence="1">
    <location>
        <begin position="188"/>
        <end position="209"/>
    </location>
</feature>
<dbReference type="InterPro" id="IPR046481">
    <property type="entry name" value="DUF6574"/>
</dbReference>
<reference evidence="2 3" key="1">
    <citation type="journal article" date="2015" name="Genome Announc.">
        <title>Expanding the biotechnology potential of lactobacilli through comparative genomics of 213 strains and associated genera.</title>
        <authorList>
            <person name="Sun Z."/>
            <person name="Harris H.M."/>
            <person name="McCann A."/>
            <person name="Guo C."/>
            <person name="Argimon S."/>
            <person name="Zhang W."/>
            <person name="Yang X."/>
            <person name="Jeffery I.B."/>
            <person name="Cooney J.C."/>
            <person name="Kagawa T.F."/>
            <person name="Liu W."/>
            <person name="Song Y."/>
            <person name="Salvetti E."/>
            <person name="Wrobel A."/>
            <person name="Rasinkangas P."/>
            <person name="Parkhill J."/>
            <person name="Rea M.C."/>
            <person name="O'Sullivan O."/>
            <person name="Ritari J."/>
            <person name="Douillard F.P."/>
            <person name="Paul Ross R."/>
            <person name="Yang R."/>
            <person name="Briner A.E."/>
            <person name="Felis G.E."/>
            <person name="de Vos W.M."/>
            <person name="Barrangou R."/>
            <person name="Klaenhammer T.R."/>
            <person name="Caufield P.W."/>
            <person name="Cui Y."/>
            <person name="Zhang H."/>
            <person name="O'Toole P.W."/>
        </authorList>
    </citation>
    <scope>NUCLEOTIDE SEQUENCE [LARGE SCALE GENOMIC DNA]</scope>
    <source>
        <strain evidence="2 3">DSM 14857</strain>
    </source>
</reference>
<dbReference type="Pfam" id="PF20214">
    <property type="entry name" value="DUF6574"/>
    <property type="match status" value="1"/>
</dbReference>
<feature type="transmembrane region" description="Helical" evidence="1">
    <location>
        <begin position="108"/>
        <end position="130"/>
    </location>
</feature>
<name>A0A0R1SJ96_9LACO</name>
<accession>A0A0R1SJ96</accession>
<keyword evidence="1" id="KW-0812">Transmembrane</keyword>
<dbReference type="STRING" id="1423815.FC27_GL000255"/>
<gene>
    <name evidence="2" type="ORF">FC27_GL000255</name>
</gene>
<dbReference type="PATRIC" id="fig|1423815.3.peg.259"/>
<protein>
    <submittedName>
        <fullName evidence="2">Uncharacterized protein</fullName>
    </submittedName>
</protein>
<feature type="transmembrane region" description="Helical" evidence="1">
    <location>
        <begin position="221"/>
        <end position="241"/>
    </location>
</feature>
<dbReference type="eggNOG" id="ENOG5033FN0">
    <property type="taxonomic scope" value="Bacteria"/>
</dbReference>
<sequence>MATQPMNMNTSSASTAAMPKMANEKMDQLKKQSMNYFGWYLETIKHPSKVVNESKYFGLVSFLLHTIVFSYAFYAFLNSMFTPFAKYLAAEKSTFGFMSAAVPTGMDLYFKIFPLVLAGFVMFIAVGFVCKKFMVDPQTDMFSYTNQLATYSNSLLIAELLIALFIAVSMPGSLTAQGPNELIRNVEMLSLLFFIVPGFFAIAYTASIIVDRAQVKIDKIYVVLIAVMSNTVVFFIIMNIVRGQAQGKYMETIGKNFGKTIASMLGIDAG</sequence>
<keyword evidence="3" id="KW-1185">Reference proteome</keyword>
<keyword evidence="1" id="KW-1133">Transmembrane helix</keyword>
<evidence type="ECO:0000256" key="1">
    <source>
        <dbReference type="SAM" id="Phobius"/>
    </source>
</evidence>
<organism evidence="2 3">
    <name type="scientific">Companilactobacillus versmoldensis DSM 14857 = KCTC 3814</name>
    <dbReference type="NCBI Taxonomy" id="1423815"/>
    <lineage>
        <taxon>Bacteria</taxon>
        <taxon>Bacillati</taxon>
        <taxon>Bacillota</taxon>
        <taxon>Bacilli</taxon>
        <taxon>Lactobacillales</taxon>
        <taxon>Lactobacillaceae</taxon>
        <taxon>Companilactobacillus</taxon>
    </lineage>
</organism>
<dbReference type="EMBL" id="AZFA01000010">
    <property type="protein sequence ID" value="KRL66810.1"/>
    <property type="molecule type" value="Genomic_DNA"/>
</dbReference>
<feature type="transmembrane region" description="Helical" evidence="1">
    <location>
        <begin position="151"/>
        <end position="168"/>
    </location>
</feature>
<proteinExistence type="predicted"/>
<feature type="transmembrane region" description="Helical" evidence="1">
    <location>
        <begin position="56"/>
        <end position="77"/>
    </location>
</feature>
<evidence type="ECO:0000313" key="2">
    <source>
        <dbReference type="EMBL" id="KRL66810.1"/>
    </source>
</evidence>
<comment type="caution">
    <text evidence="2">The sequence shown here is derived from an EMBL/GenBank/DDBJ whole genome shotgun (WGS) entry which is preliminary data.</text>
</comment>
<dbReference type="AlphaFoldDB" id="A0A0R1SJ96"/>
<evidence type="ECO:0000313" key="3">
    <source>
        <dbReference type="Proteomes" id="UP000051647"/>
    </source>
</evidence>